<protein>
    <submittedName>
        <fullName evidence="2">Uncharacterized protein</fullName>
    </submittedName>
</protein>
<accession>A0A8E2DKU7</accession>
<dbReference type="AlphaFoldDB" id="A0A8E2DKU7"/>
<keyword evidence="1" id="KW-0812">Transmembrane</keyword>
<keyword evidence="1" id="KW-1133">Transmembrane helix</keyword>
<feature type="transmembrane region" description="Helical" evidence="1">
    <location>
        <begin position="29"/>
        <end position="50"/>
    </location>
</feature>
<organism evidence="2 3">
    <name type="scientific">Obba rivulosa</name>
    <dbReference type="NCBI Taxonomy" id="1052685"/>
    <lineage>
        <taxon>Eukaryota</taxon>
        <taxon>Fungi</taxon>
        <taxon>Dikarya</taxon>
        <taxon>Basidiomycota</taxon>
        <taxon>Agaricomycotina</taxon>
        <taxon>Agaricomycetes</taxon>
        <taxon>Polyporales</taxon>
        <taxon>Gelatoporiaceae</taxon>
        <taxon>Obba</taxon>
    </lineage>
</organism>
<feature type="transmembrane region" description="Helical" evidence="1">
    <location>
        <begin position="87"/>
        <end position="107"/>
    </location>
</feature>
<proteinExistence type="predicted"/>
<reference evidence="2 3" key="1">
    <citation type="submission" date="2016-07" db="EMBL/GenBank/DDBJ databases">
        <title>Draft genome of the white-rot fungus Obba rivulosa 3A-2.</title>
        <authorList>
            <consortium name="DOE Joint Genome Institute"/>
            <person name="Miettinen O."/>
            <person name="Riley R."/>
            <person name="Acob R."/>
            <person name="Barry K."/>
            <person name="Cullen D."/>
            <person name="De Vries R."/>
            <person name="Hainaut M."/>
            <person name="Hatakka A."/>
            <person name="Henrissat B."/>
            <person name="Hilden K."/>
            <person name="Kuo R."/>
            <person name="Labutti K."/>
            <person name="Lipzen A."/>
            <person name="Makela M.R."/>
            <person name="Sandor L."/>
            <person name="Spatafora J.W."/>
            <person name="Grigoriev I.V."/>
            <person name="Hibbett D.S."/>
        </authorList>
    </citation>
    <scope>NUCLEOTIDE SEQUENCE [LARGE SCALE GENOMIC DNA]</scope>
    <source>
        <strain evidence="2 3">3A-2</strain>
    </source>
</reference>
<sequence length="109" mass="12730">MRDPRRPPKVHPTEWGLHFRSDDEDGSPVHAWCFFVGFVLFPAWWIAAFLRTPRTREVGGTDTEKAVTLDDPQVEHDARTWRFRCRVMSVISVFTYIPFIVLVAIFAPR</sequence>
<dbReference type="EMBL" id="KV722404">
    <property type="protein sequence ID" value="OCH90416.1"/>
    <property type="molecule type" value="Genomic_DNA"/>
</dbReference>
<keyword evidence="3" id="KW-1185">Reference proteome</keyword>
<evidence type="ECO:0000313" key="3">
    <source>
        <dbReference type="Proteomes" id="UP000250043"/>
    </source>
</evidence>
<name>A0A8E2DKU7_9APHY</name>
<dbReference type="Proteomes" id="UP000250043">
    <property type="component" value="Unassembled WGS sequence"/>
</dbReference>
<dbReference type="OrthoDB" id="3266087at2759"/>
<keyword evidence="1" id="KW-0472">Membrane</keyword>
<gene>
    <name evidence="2" type="ORF">OBBRIDRAFT_730807</name>
</gene>
<evidence type="ECO:0000256" key="1">
    <source>
        <dbReference type="SAM" id="Phobius"/>
    </source>
</evidence>
<evidence type="ECO:0000313" key="2">
    <source>
        <dbReference type="EMBL" id="OCH90416.1"/>
    </source>
</evidence>